<feature type="region of interest" description="Disordered" evidence="2">
    <location>
        <begin position="291"/>
        <end position="318"/>
    </location>
</feature>
<name>A0AAD2G5F9_9STRA</name>
<proteinExistence type="predicted"/>
<dbReference type="PANTHER" id="PTHR11145">
    <property type="entry name" value="BTB/POZ DOMAIN-CONTAINING ADAPTER FOR CUL3-MEDIATED RHOA DEGRADATION PROTEIN FAMILY MEMBER"/>
    <property type="match status" value="1"/>
</dbReference>
<keyword evidence="3" id="KW-0472">Membrane</keyword>
<comment type="caution">
    <text evidence="5">The sequence shown here is derived from an EMBL/GenBank/DDBJ whole genome shotgun (WGS) entry which is preliminary data.</text>
</comment>
<dbReference type="Pfam" id="PF02214">
    <property type="entry name" value="BTB_2"/>
    <property type="match status" value="1"/>
</dbReference>
<dbReference type="GO" id="GO:0051260">
    <property type="term" value="P:protein homooligomerization"/>
    <property type="evidence" value="ECO:0007669"/>
    <property type="project" value="InterPro"/>
</dbReference>
<dbReference type="AlphaFoldDB" id="A0AAD2G5F9"/>
<keyword evidence="1" id="KW-0175">Coiled coil</keyword>
<dbReference type="EMBL" id="CAKOGP040002092">
    <property type="protein sequence ID" value="CAJ1962113.1"/>
    <property type="molecule type" value="Genomic_DNA"/>
</dbReference>
<evidence type="ECO:0000256" key="1">
    <source>
        <dbReference type="SAM" id="Coils"/>
    </source>
</evidence>
<dbReference type="InterPro" id="IPR045068">
    <property type="entry name" value="BACURD1-3"/>
</dbReference>
<dbReference type="Proteomes" id="UP001295423">
    <property type="component" value="Unassembled WGS sequence"/>
</dbReference>
<dbReference type="Gene3D" id="3.30.710.10">
    <property type="entry name" value="Potassium Channel Kv1.1, Chain A"/>
    <property type="match status" value="1"/>
</dbReference>
<dbReference type="SUPFAM" id="SSF54695">
    <property type="entry name" value="POZ domain"/>
    <property type="match status" value="1"/>
</dbReference>
<reference evidence="5" key="1">
    <citation type="submission" date="2023-08" db="EMBL/GenBank/DDBJ databases">
        <authorList>
            <person name="Audoor S."/>
            <person name="Bilcke G."/>
        </authorList>
    </citation>
    <scope>NUCLEOTIDE SEQUENCE</scope>
</reference>
<evidence type="ECO:0000256" key="3">
    <source>
        <dbReference type="SAM" id="Phobius"/>
    </source>
</evidence>
<accession>A0AAD2G5F9</accession>
<evidence type="ECO:0000313" key="5">
    <source>
        <dbReference type="EMBL" id="CAJ1962113.1"/>
    </source>
</evidence>
<evidence type="ECO:0000259" key="4">
    <source>
        <dbReference type="Pfam" id="PF02214"/>
    </source>
</evidence>
<dbReference type="PANTHER" id="PTHR11145:SF8">
    <property type="entry name" value="RE57120P"/>
    <property type="match status" value="1"/>
</dbReference>
<feature type="transmembrane region" description="Helical" evidence="3">
    <location>
        <begin position="40"/>
        <end position="61"/>
    </location>
</feature>
<keyword evidence="6" id="KW-1185">Reference proteome</keyword>
<protein>
    <recommendedName>
        <fullName evidence="4">Potassium channel tetramerisation-type BTB domain-containing protein</fullName>
    </recommendedName>
</protein>
<dbReference type="InterPro" id="IPR011333">
    <property type="entry name" value="SKP1/BTB/POZ_sf"/>
</dbReference>
<keyword evidence="3" id="KW-0812">Transmembrane</keyword>
<feature type="coiled-coil region" evidence="1">
    <location>
        <begin position="211"/>
        <end position="242"/>
    </location>
</feature>
<gene>
    <name evidence="5" type="ORF">CYCCA115_LOCUS19533</name>
</gene>
<evidence type="ECO:0000313" key="6">
    <source>
        <dbReference type="Proteomes" id="UP001295423"/>
    </source>
</evidence>
<evidence type="ECO:0000256" key="2">
    <source>
        <dbReference type="SAM" id="MobiDB-lite"/>
    </source>
</evidence>
<dbReference type="CDD" id="cd18316">
    <property type="entry name" value="BTB_POZ_KCTD-like"/>
    <property type="match status" value="1"/>
</dbReference>
<dbReference type="InterPro" id="IPR003131">
    <property type="entry name" value="T1-type_BTB"/>
</dbReference>
<feature type="domain" description="Potassium channel tetramerisation-type BTB" evidence="4">
    <location>
        <begin position="106"/>
        <end position="186"/>
    </location>
</feature>
<organism evidence="5 6">
    <name type="scientific">Cylindrotheca closterium</name>
    <dbReference type="NCBI Taxonomy" id="2856"/>
    <lineage>
        <taxon>Eukaryota</taxon>
        <taxon>Sar</taxon>
        <taxon>Stramenopiles</taxon>
        <taxon>Ochrophyta</taxon>
        <taxon>Bacillariophyta</taxon>
        <taxon>Bacillariophyceae</taxon>
        <taxon>Bacillariophycidae</taxon>
        <taxon>Bacillariales</taxon>
        <taxon>Bacillariaceae</taxon>
        <taxon>Cylindrotheca</taxon>
    </lineage>
</organism>
<keyword evidence="3" id="KW-1133">Transmembrane helix</keyword>
<sequence length="318" mass="36322">MGSMEAKDKESSFNSNFQFDVVGKLYEAFKSLLKRFPNTVSVFVDITLVLVLTVALALYSWHFFFRGLLRMIHDENANQPNCFTGFRSVTEAIKQRTDGERSLNTVKFDVGGRLYEVSKSLLEQFPSTILAEKVQKGSSSSIPIFIDRDPDRFAFCLDYMRDIGVVHLPENVPKPAILKDLQFLGFADIDGTKIDDEKAKQNCLSRFNHLTEETTRRIWTLEKKAEALEKELLEQKKKHEMEKYATKKLLMKSKPKSSMTLSKKRNPKLSKLLLRPAKTLDPKLSKLSLGSRRLNIRGKLSRRNPLALASSKVSPQDE</sequence>